<feature type="transmembrane region" description="Helical" evidence="1">
    <location>
        <begin position="128"/>
        <end position="147"/>
    </location>
</feature>
<evidence type="ECO:0000313" key="3">
    <source>
        <dbReference type="Proteomes" id="UP000585272"/>
    </source>
</evidence>
<feature type="transmembrane region" description="Helical" evidence="1">
    <location>
        <begin position="84"/>
        <end position="108"/>
    </location>
</feature>
<accession>A0A840IDA5</accession>
<dbReference type="EMBL" id="JACHNU010000002">
    <property type="protein sequence ID" value="MBB4662796.1"/>
    <property type="molecule type" value="Genomic_DNA"/>
</dbReference>
<evidence type="ECO:0000256" key="1">
    <source>
        <dbReference type="SAM" id="Phobius"/>
    </source>
</evidence>
<name>A0A840IDA5_9ACTN</name>
<feature type="transmembrane region" description="Helical" evidence="1">
    <location>
        <begin position="44"/>
        <end position="64"/>
    </location>
</feature>
<sequence>MRTGRGETIDGAGAAPPLHEQLSARERSASWRRRFLLRERLSRSLLFVPCLWIVAALALGEAIPRLEGERDLLDLQLDPDTARTILSSIASGTIAFTGLVVSIAVVVVTFGASQYTPRLVGRFRRDPAVKHALGVFAAPTVFALVSLRDVGRDGSTVVPSLTVGVNILLLVAALLAFFALVSRLLDLLRPRRVIAQVVERGGEAIREAYPFPYDSGPPRVPEPASPVAAVVRNEGRPGVLSALDRAAIVREAARAGVVVEAATGIGGFVGRGAPLFRIHGPAERLDSRRLRESALLAEERTIAQDPAFAIRAIVDLALRALSPAVNDPTTAVQALDGIEELLNVAAGRDLERRQLADEQGTVRLICPNPGWEELLDLSLTEIRRYGADSPQIPRRMRALLLGLLERAPQERRPAVEAQLERLDAAVASSFADAVERDHALTPDRLGIGG</sequence>
<keyword evidence="3" id="KW-1185">Reference proteome</keyword>
<evidence type="ECO:0000313" key="2">
    <source>
        <dbReference type="EMBL" id="MBB4662796.1"/>
    </source>
</evidence>
<dbReference type="InterPro" id="IPR018723">
    <property type="entry name" value="DUF2254_membrane"/>
</dbReference>
<feature type="transmembrane region" description="Helical" evidence="1">
    <location>
        <begin position="167"/>
        <end position="185"/>
    </location>
</feature>
<dbReference type="RefSeq" id="WP_183342252.1">
    <property type="nucleotide sequence ID" value="NZ_JACHNU010000002.1"/>
</dbReference>
<gene>
    <name evidence="2" type="ORF">BDZ31_002382</name>
</gene>
<proteinExistence type="predicted"/>
<comment type="caution">
    <text evidence="2">The sequence shown here is derived from an EMBL/GenBank/DDBJ whole genome shotgun (WGS) entry which is preliminary data.</text>
</comment>
<keyword evidence="1" id="KW-0472">Membrane</keyword>
<dbReference type="Proteomes" id="UP000585272">
    <property type="component" value="Unassembled WGS sequence"/>
</dbReference>
<keyword evidence="1" id="KW-1133">Transmembrane helix</keyword>
<dbReference type="Pfam" id="PF10011">
    <property type="entry name" value="DUF2254"/>
    <property type="match status" value="1"/>
</dbReference>
<protein>
    <submittedName>
        <fullName evidence="2">Putative membrane protein</fullName>
    </submittedName>
</protein>
<reference evidence="2 3" key="1">
    <citation type="submission" date="2020-08" db="EMBL/GenBank/DDBJ databases">
        <title>Genomic Encyclopedia of Archaeal and Bacterial Type Strains, Phase II (KMG-II): from individual species to whole genera.</title>
        <authorList>
            <person name="Goeker M."/>
        </authorList>
    </citation>
    <scope>NUCLEOTIDE SEQUENCE [LARGE SCALE GENOMIC DNA]</scope>
    <source>
        <strain evidence="2 3">DSM 23288</strain>
    </source>
</reference>
<dbReference type="AlphaFoldDB" id="A0A840IDA5"/>
<keyword evidence="1" id="KW-0812">Transmembrane</keyword>
<organism evidence="2 3">
    <name type="scientific">Conexibacter arvalis</name>
    <dbReference type="NCBI Taxonomy" id="912552"/>
    <lineage>
        <taxon>Bacteria</taxon>
        <taxon>Bacillati</taxon>
        <taxon>Actinomycetota</taxon>
        <taxon>Thermoleophilia</taxon>
        <taxon>Solirubrobacterales</taxon>
        <taxon>Conexibacteraceae</taxon>
        <taxon>Conexibacter</taxon>
    </lineage>
</organism>